<keyword evidence="3" id="KW-1185">Reference proteome</keyword>
<sequence length="65" mass="6861">MSARLTTPETPAGTASSDPETGTPTRPGRVQVDDNASAPPSLRHVNPPCKRITHGMMKSSTALYL</sequence>
<organism evidence="2 3">
    <name type="scientific">Colletotrichum lupini</name>
    <dbReference type="NCBI Taxonomy" id="145971"/>
    <lineage>
        <taxon>Eukaryota</taxon>
        <taxon>Fungi</taxon>
        <taxon>Dikarya</taxon>
        <taxon>Ascomycota</taxon>
        <taxon>Pezizomycotina</taxon>
        <taxon>Sordariomycetes</taxon>
        <taxon>Hypocreomycetidae</taxon>
        <taxon>Glomerellales</taxon>
        <taxon>Glomerellaceae</taxon>
        <taxon>Colletotrichum</taxon>
        <taxon>Colletotrichum acutatum species complex</taxon>
    </lineage>
</organism>
<feature type="region of interest" description="Disordered" evidence="1">
    <location>
        <begin position="1"/>
        <end position="65"/>
    </location>
</feature>
<reference evidence="2" key="1">
    <citation type="journal article" date="2021" name="Mol. Plant Microbe Interact.">
        <title>Complete Genome Sequence of the Plant-Pathogenic Fungus Colletotrichum lupini.</title>
        <authorList>
            <person name="Baroncelli R."/>
            <person name="Pensec F."/>
            <person name="Da Lio D."/>
            <person name="Boufleur T."/>
            <person name="Vicente I."/>
            <person name="Sarrocco S."/>
            <person name="Picot A."/>
            <person name="Baraldi E."/>
            <person name="Sukno S."/>
            <person name="Thon M."/>
            <person name="Le Floch G."/>
        </authorList>
    </citation>
    <scope>NUCLEOTIDE SEQUENCE</scope>
    <source>
        <strain evidence="2">IMI 504893</strain>
    </source>
</reference>
<dbReference type="KEGG" id="clup:CLUP02_17364"/>
<dbReference type="GeneID" id="73351286"/>
<protein>
    <submittedName>
        <fullName evidence="2">Uncharacterized protein</fullName>
    </submittedName>
</protein>
<gene>
    <name evidence="2" type="ORF">CLUP02_17364</name>
</gene>
<dbReference type="EMBL" id="CP019472">
    <property type="protein sequence ID" value="UQC75855.1"/>
    <property type="molecule type" value="Genomic_DNA"/>
</dbReference>
<evidence type="ECO:0000313" key="3">
    <source>
        <dbReference type="Proteomes" id="UP000830671"/>
    </source>
</evidence>
<dbReference type="Proteomes" id="UP000830671">
    <property type="component" value="Chromosome 10"/>
</dbReference>
<dbReference type="AlphaFoldDB" id="A0A9Q8SEP7"/>
<name>A0A9Q8SEP7_9PEZI</name>
<evidence type="ECO:0000313" key="2">
    <source>
        <dbReference type="EMBL" id="UQC75855.1"/>
    </source>
</evidence>
<evidence type="ECO:0000256" key="1">
    <source>
        <dbReference type="SAM" id="MobiDB-lite"/>
    </source>
</evidence>
<feature type="compositionally biased region" description="Polar residues" evidence="1">
    <location>
        <begin position="1"/>
        <end position="24"/>
    </location>
</feature>
<dbReference type="RefSeq" id="XP_049137500.1">
    <property type="nucleotide sequence ID" value="XM_049296276.1"/>
</dbReference>
<accession>A0A9Q8SEP7</accession>
<proteinExistence type="predicted"/>